<comment type="caution">
    <text evidence="8">The sequence shown here is derived from an EMBL/GenBank/DDBJ whole genome shotgun (WGS) entry which is preliminary data.</text>
</comment>
<dbReference type="EMBL" id="JAPWTK010000008">
    <property type="protein sequence ID" value="KAJ8960451.1"/>
    <property type="molecule type" value="Genomic_DNA"/>
</dbReference>
<keyword evidence="6" id="KW-0325">Glycoprotein</keyword>
<evidence type="ECO:0000256" key="4">
    <source>
        <dbReference type="ARBA" id="ARBA00022989"/>
    </source>
</evidence>
<keyword evidence="4 7" id="KW-1133">Transmembrane helix</keyword>
<evidence type="ECO:0000256" key="7">
    <source>
        <dbReference type="SAM" id="Phobius"/>
    </source>
</evidence>
<feature type="transmembrane region" description="Helical" evidence="7">
    <location>
        <begin position="88"/>
        <end position="109"/>
    </location>
</feature>
<comment type="subcellular location">
    <subcellularLocation>
        <location evidence="1">Membrane</location>
        <topology evidence="1">Multi-pass membrane protein</topology>
    </subcellularLocation>
</comment>
<evidence type="ECO:0000256" key="6">
    <source>
        <dbReference type="ARBA" id="ARBA00023180"/>
    </source>
</evidence>
<evidence type="ECO:0000313" key="8">
    <source>
        <dbReference type="EMBL" id="KAJ8960451.1"/>
    </source>
</evidence>
<keyword evidence="3 7" id="KW-0812">Transmembrane</keyword>
<keyword evidence="9" id="KW-1185">Reference proteome</keyword>
<gene>
    <name evidence="8" type="ORF">NQ318_013735</name>
</gene>
<organism evidence="8 9">
    <name type="scientific">Aromia moschata</name>
    <dbReference type="NCBI Taxonomy" id="1265417"/>
    <lineage>
        <taxon>Eukaryota</taxon>
        <taxon>Metazoa</taxon>
        <taxon>Ecdysozoa</taxon>
        <taxon>Arthropoda</taxon>
        <taxon>Hexapoda</taxon>
        <taxon>Insecta</taxon>
        <taxon>Pterygota</taxon>
        <taxon>Neoptera</taxon>
        <taxon>Endopterygota</taxon>
        <taxon>Coleoptera</taxon>
        <taxon>Polyphaga</taxon>
        <taxon>Cucujiformia</taxon>
        <taxon>Chrysomeloidea</taxon>
        <taxon>Cerambycidae</taxon>
        <taxon>Cerambycinae</taxon>
        <taxon>Callichromatini</taxon>
        <taxon>Aromia</taxon>
    </lineage>
</organism>
<dbReference type="PANTHER" id="PTHR12385:SF14">
    <property type="entry name" value="CHOLINE TRANSPORTER-LIKE 2"/>
    <property type="match status" value="1"/>
</dbReference>
<evidence type="ECO:0000256" key="2">
    <source>
        <dbReference type="ARBA" id="ARBA00007168"/>
    </source>
</evidence>
<dbReference type="Proteomes" id="UP001162162">
    <property type="component" value="Unassembled WGS sequence"/>
</dbReference>
<feature type="transmembrane region" description="Helical" evidence="7">
    <location>
        <begin position="37"/>
        <end position="55"/>
    </location>
</feature>
<evidence type="ECO:0000313" key="9">
    <source>
        <dbReference type="Proteomes" id="UP001162162"/>
    </source>
</evidence>
<protein>
    <submittedName>
        <fullName evidence="8">Uncharacterized protein</fullName>
    </submittedName>
</protein>
<comment type="similarity">
    <text evidence="2">Belongs to the CTL (choline transporter-like) family.</text>
</comment>
<reference evidence="8" key="1">
    <citation type="journal article" date="2023" name="Insect Mol. Biol.">
        <title>Genome sequencing provides insights into the evolution of gene families encoding plant cell wall-degrading enzymes in longhorned beetles.</title>
        <authorList>
            <person name="Shin N.R."/>
            <person name="Okamura Y."/>
            <person name="Kirsch R."/>
            <person name="Pauchet Y."/>
        </authorList>
    </citation>
    <scope>NUCLEOTIDE SEQUENCE</scope>
    <source>
        <strain evidence="8">AMC_N1</strain>
    </source>
</reference>
<dbReference type="InterPro" id="IPR007603">
    <property type="entry name" value="Choline_transptr-like"/>
</dbReference>
<proteinExistence type="inferred from homology"/>
<evidence type="ECO:0000256" key="3">
    <source>
        <dbReference type="ARBA" id="ARBA00022692"/>
    </source>
</evidence>
<dbReference type="AlphaFoldDB" id="A0AAV8Z8E2"/>
<evidence type="ECO:0000256" key="5">
    <source>
        <dbReference type="ARBA" id="ARBA00023136"/>
    </source>
</evidence>
<accession>A0AAV8Z8E2</accession>
<keyword evidence="5 7" id="KW-0472">Membrane</keyword>
<sequence>MLVVMNVPEDLKNTNKQKFLKSERLINFSRFYSIFRLIYWTIGGSGDGTILMAALERSRNNRKPPSGEPLQYDPDFQGPLKRRSCTDVICLMFFLVFVACWVGIGIYAYHNGDPSTLLVPRDSAGSRCGFDSHVKDRPYLFFFDLTQCLDATVPFTGCKTTQVCVSYCPSENYIPGGTTELDKHFCSYYDTSECPEWYLKSSALLKRCLYNVAERKKLKNANVANVQGDEISAMRDFLNPFHLWFSLVVDNGLSFVTKNETVHQVSRGLTNTFI</sequence>
<evidence type="ECO:0000256" key="1">
    <source>
        <dbReference type="ARBA" id="ARBA00004141"/>
    </source>
</evidence>
<dbReference type="GO" id="GO:0022857">
    <property type="term" value="F:transmembrane transporter activity"/>
    <property type="evidence" value="ECO:0007669"/>
    <property type="project" value="InterPro"/>
</dbReference>
<dbReference type="PANTHER" id="PTHR12385">
    <property type="entry name" value="CHOLINE TRANSPORTER-LIKE (SLC FAMILY 44)"/>
    <property type="match status" value="1"/>
</dbReference>
<name>A0AAV8Z8E2_9CUCU</name>
<dbReference type="GO" id="GO:0016020">
    <property type="term" value="C:membrane"/>
    <property type="evidence" value="ECO:0007669"/>
    <property type="project" value="UniProtKB-SubCell"/>
</dbReference>